<evidence type="ECO:0000313" key="6">
    <source>
        <dbReference type="EMBL" id="MDT7832386.1"/>
    </source>
</evidence>
<keyword evidence="3 5" id="KW-1133">Transmembrane helix</keyword>
<reference evidence="6 7" key="1">
    <citation type="submission" date="2023-09" db="EMBL/GenBank/DDBJ databases">
        <title>Novel taxa isolated from Blanes Bay.</title>
        <authorList>
            <person name="Rey-Velasco X."/>
            <person name="Lucena T."/>
        </authorList>
    </citation>
    <scope>NUCLEOTIDE SEQUENCE [LARGE SCALE GENOMIC DNA]</scope>
    <source>
        <strain evidence="6 7">S356</strain>
    </source>
</reference>
<accession>A0ABU3LF70</accession>
<dbReference type="Pfam" id="PF05105">
    <property type="entry name" value="Phage_holin_4_1"/>
    <property type="match status" value="1"/>
</dbReference>
<evidence type="ECO:0000256" key="2">
    <source>
        <dbReference type="ARBA" id="ARBA00022692"/>
    </source>
</evidence>
<evidence type="ECO:0000256" key="1">
    <source>
        <dbReference type="ARBA" id="ARBA00004141"/>
    </source>
</evidence>
<keyword evidence="4 5" id="KW-0472">Membrane</keyword>
<evidence type="ECO:0000256" key="4">
    <source>
        <dbReference type="ARBA" id="ARBA00023136"/>
    </source>
</evidence>
<dbReference type="RefSeq" id="WP_349241646.1">
    <property type="nucleotide sequence ID" value="NZ_JAVTTO010000003.1"/>
</dbReference>
<evidence type="ECO:0000313" key="7">
    <source>
        <dbReference type="Proteomes" id="UP001257277"/>
    </source>
</evidence>
<evidence type="ECO:0000256" key="5">
    <source>
        <dbReference type="SAM" id="Phobius"/>
    </source>
</evidence>
<keyword evidence="7" id="KW-1185">Reference proteome</keyword>
<feature type="transmembrane region" description="Helical" evidence="5">
    <location>
        <begin position="12"/>
        <end position="34"/>
    </location>
</feature>
<dbReference type="InterPro" id="IPR006480">
    <property type="entry name" value="Phage_holin_4_1"/>
</dbReference>
<proteinExistence type="predicted"/>
<gene>
    <name evidence="6" type="ORF">RQM59_08340</name>
</gene>
<sequence length="143" mass="16276">MDKVSNISFWLLTMIIPLSGVIFTVILLIVVDFITGSYASYMNGIGISSKRIGHTISKLFIYNLVIISAHFLETNIVDEIPFLKIIAGFIAITEIRSILENYTKIYGVNPFKVLLQFIKTSSFKEILTFLSSHQRIKKIEKEK</sequence>
<name>A0ABU3LF70_9FLAO</name>
<protein>
    <submittedName>
        <fullName evidence="6">Phage holin family protein</fullName>
    </submittedName>
</protein>
<keyword evidence="2 5" id="KW-0812">Transmembrane</keyword>
<comment type="subcellular location">
    <subcellularLocation>
        <location evidence="1">Membrane</location>
        <topology evidence="1">Multi-pass membrane protein</topology>
    </subcellularLocation>
</comment>
<evidence type="ECO:0000256" key="3">
    <source>
        <dbReference type="ARBA" id="ARBA00022989"/>
    </source>
</evidence>
<dbReference type="EMBL" id="JAVTTO010000003">
    <property type="protein sequence ID" value="MDT7832386.1"/>
    <property type="molecule type" value="Genomic_DNA"/>
</dbReference>
<comment type="caution">
    <text evidence="6">The sequence shown here is derived from an EMBL/GenBank/DDBJ whole genome shotgun (WGS) entry which is preliminary data.</text>
</comment>
<dbReference type="Proteomes" id="UP001257277">
    <property type="component" value="Unassembled WGS sequence"/>
</dbReference>
<organism evidence="6 7">
    <name type="scientific">Asprobacillus argus</name>
    <dbReference type="NCBI Taxonomy" id="3076534"/>
    <lineage>
        <taxon>Bacteria</taxon>
        <taxon>Pseudomonadati</taxon>
        <taxon>Bacteroidota</taxon>
        <taxon>Flavobacteriia</taxon>
        <taxon>Flavobacteriales</taxon>
        <taxon>Flavobacteriaceae</taxon>
        <taxon>Asprobacillus</taxon>
    </lineage>
</organism>